<sequence>MAVTALKTSWLGYESETGALVFWDGSKYRPLQEAAGYASAVHGHAIADIAGLQGALDAKLALSGGSMSGALEVPLVDLGETRLSGDGDDLYVWGFKTWHQGNDGAGSGLDADLLDGQDGGYYTNIAARLGYTPVNKAGDTMTGTLNLPQLSLHASTPLTGDASGLYVAGSRIKTEGNLAAGLFRSQQTFIASGTWTRSSGIKRILVFAWGGGGGGGGAQGGTANGACGAGGGAGGFGWKLIDVTAIASVTVTIGAGGTAGSSSGGTGGTGGTTSFGTHLSATGGIGGTGQTSGNWAQIVAGGSGGTASDGDFNVTGSPGAPGIRLDYQNGIAGRGAAAAWLGGGGNGFAGNTAGQAGFARADGGGGGVVADNATGRAGGAGASGMIWVWEFE</sequence>
<gene>
    <name evidence="2" type="ORF">SAMN02982922_2759</name>
</gene>
<dbReference type="EMBL" id="FXBL01000004">
    <property type="protein sequence ID" value="SMH42586.1"/>
    <property type="molecule type" value="Genomic_DNA"/>
</dbReference>
<dbReference type="RefSeq" id="WP_085464667.1">
    <property type="nucleotide sequence ID" value="NZ_FXBL01000004.1"/>
</dbReference>
<reference evidence="3" key="1">
    <citation type="submission" date="2017-04" db="EMBL/GenBank/DDBJ databases">
        <authorList>
            <person name="Varghese N."/>
            <person name="Submissions S."/>
        </authorList>
    </citation>
    <scope>NUCLEOTIDE SEQUENCE [LARGE SCALE GENOMIC DNA]</scope>
    <source>
        <strain evidence="3">B5P</strain>
    </source>
</reference>
<accession>A0A1X7NYG0</accession>
<feature type="domain" description="Glycine-rich" evidence="1">
    <location>
        <begin position="194"/>
        <end position="388"/>
    </location>
</feature>
<evidence type="ECO:0000313" key="2">
    <source>
        <dbReference type="EMBL" id="SMH42586.1"/>
    </source>
</evidence>
<dbReference type="InterPro" id="IPR049304">
    <property type="entry name" value="Gly_rich_dom"/>
</dbReference>
<dbReference type="AlphaFoldDB" id="A0A1X7NYG0"/>
<dbReference type="Pfam" id="PF21722">
    <property type="entry name" value="Gly_rich_2"/>
    <property type="match status" value="1"/>
</dbReference>
<name>A0A1X7NYG0_9HYPH</name>
<evidence type="ECO:0000259" key="1">
    <source>
        <dbReference type="Pfam" id="PF21722"/>
    </source>
</evidence>
<protein>
    <recommendedName>
        <fullName evidence="1">Glycine-rich domain-containing protein</fullName>
    </recommendedName>
</protein>
<evidence type="ECO:0000313" key="3">
    <source>
        <dbReference type="Proteomes" id="UP000193083"/>
    </source>
</evidence>
<keyword evidence="3" id="KW-1185">Reference proteome</keyword>
<dbReference type="OrthoDB" id="8351952at2"/>
<dbReference type="Proteomes" id="UP000193083">
    <property type="component" value="Unassembled WGS sequence"/>
</dbReference>
<proteinExistence type="predicted"/>
<organism evidence="2 3">
    <name type="scientific">Mesorhizobium australicum</name>
    <dbReference type="NCBI Taxonomy" id="536018"/>
    <lineage>
        <taxon>Bacteria</taxon>
        <taxon>Pseudomonadati</taxon>
        <taxon>Pseudomonadota</taxon>
        <taxon>Alphaproteobacteria</taxon>
        <taxon>Hyphomicrobiales</taxon>
        <taxon>Phyllobacteriaceae</taxon>
        <taxon>Mesorhizobium</taxon>
    </lineage>
</organism>